<dbReference type="PANTHER" id="PTHR42080">
    <property type="entry name" value="SRR1 DOMAIN-CONTAINING PROTEIN"/>
    <property type="match status" value="1"/>
</dbReference>
<dbReference type="Pfam" id="PF07985">
    <property type="entry name" value="SRR1"/>
    <property type="match status" value="1"/>
</dbReference>
<proteinExistence type="predicted"/>
<accession>A0A6A6UKC9</accession>
<reference evidence="2" key="1">
    <citation type="journal article" date="2020" name="Stud. Mycol.">
        <title>101 Dothideomycetes genomes: a test case for predicting lifestyles and emergence of pathogens.</title>
        <authorList>
            <person name="Haridas S."/>
            <person name="Albert R."/>
            <person name="Binder M."/>
            <person name="Bloem J."/>
            <person name="Labutti K."/>
            <person name="Salamov A."/>
            <person name="Andreopoulos B."/>
            <person name="Baker S."/>
            <person name="Barry K."/>
            <person name="Bills G."/>
            <person name="Bluhm B."/>
            <person name="Cannon C."/>
            <person name="Castanera R."/>
            <person name="Culley D."/>
            <person name="Daum C."/>
            <person name="Ezra D."/>
            <person name="Gonzalez J."/>
            <person name="Henrissat B."/>
            <person name="Kuo A."/>
            <person name="Liang C."/>
            <person name="Lipzen A."/>
            <person name="Lutzoni F."/>
            <person name="Magnuson J."/>
            <person name="Mondo S."/>
            <person name="Nolan M."/>
            <person name="Ohm R."/>
            <person name="Pangilinan J."/>
            <person name="Park H.-J."/>
            <person name="Ramirez L."/>
            <person name="Alfaro M."/>
            <person name="Sun H."/>
            <person name="Tritt A."/>
            <person name="Yoshinaga Y."/>
            <person name="Zwiers L.-H."/>
            <person name="Turgeon B."/>
            <person name="Goodwin S."/>
            <person name="Spatafora J."/>
            <person name="Crous P."/>
            <person name="Grigoriev I."/>
        </authorList>
    </citation>
    <scope>NUCLEOTIDE SEQUENCE</scope>
    <source>
        <strain evidence="2">CBS 115976</strain>
    </source>
</reference>
<protein>
    <recommendedName>
        <fullName evidence="1">SRR1-like domain-containing protein</fullName>
    </recommendedName>
</protein>
<dbReference type="Proteomes" id="UP000799302">
    <property type="component" value="Unassembled WGS sequence"/>
</dbReference>
<dbReference type="EMBL" id="MU004233">
    <property type="protein sequence ID" value="KAF2671344.1"/>
    <property type="molecule type" value="Genomic_DNA"/>
</dbReference>
<gene>
    <name evidence="2" type="ORF">BT63DRAFT_412390</name>
</gene>
<keyword evidence="3" id="KW-1185">Reference proteome</keyword>
<name>A0A6A6UKC9_9PEZI</name>
<sequence length="338" mass="38190">MASGMLDQVEKSLTDPVFKLYESGIPMYPRSSINEMIDEINHIDKKKPTIEVKQWDGRTTTYPNNPGKNKRTHIEFVRIQEVLGNPGQVWPLRLEYDNDENNKTVNYEKAKKQFYRLRDMWERSDVAKTIKSNLLRYDGCKLTGVIGLALGSFAKLGSPLSNRSLTQLAALLYIAKILNENQGRHDIPVYVQEPCFSSDERLFIHQIGKQVMSDLNGTDLFLPPPPGHLDLPAAVVNHPDGLMMIDAATVVLSISPDIAIKSFVADDIGYLPAVFITDRPPSAEQMARIPPDMLEHVLNNQTDPETKRWRDVVATRCTKIPLPEYEDGFTGVDMIIRN</sequence>
<dbReference type="OrthoDB" id="5230585at2759"/>
<organism evidence="2 3">
    <name type="scientific">Microthyrium microscopicum</name>
    <dbReference type="NCBI Taxonomy" id="703497"/>
    <lineage>
        <taxon>Eukaryota</taxon>
        <taxon>Fungi</taxon>
        <taxon>Dikarya</taxon>
        <taxon>Ascomycota</taxon>
        <taxon>Pezizomycotina</taxon>
        <taxon>Dothideomycetes</taxon>
        <taxon>Dothideomycetes incertae sedis</taxon>
        <taxon>Microthyriales</taxon>
        <taxon>Microthyriaceae</taxon>
        <taxon>Microthyrium</taxon>
    </lineage>
</organism>
<dbReference type="AlphaFoldDB" id="A0A6A6UKC9"/>
<evidence type="ECO:0000313" key="2">
    <source>
        <dbReference type="EMBL" id="KAF2671344.1"/>
    </source>
</evidence>
<feature type="domain" description="SRR1-like" evidence="1">
    <location>
        <begin position="140"/>
        <end position="217"/>
    </location>
</feature>
<dbReference type="PANTHER" id="PTHR42080:SF1">
    <property type="entry name" value="SRR1-LIKE DOMAIN-CONTAINING PROTEIN"/>
    <property type="match status" value="1"/>
</dbReference>
<evidence type="ECO:0000259" key="1">
    <source>
        <dbReference type="Pfam" id="PF07985"/>
    </source>
</evidence>
<dbReference type="InterPro" id="IPR012942">
    <property type="entry name" value="SRR1-like"/>
</dbReference>
<evidence type="ECO:0000313" key="3">
    <source>
        <dbReference type="Proteomes" id="UP000799302"/>
    </source>
</evidence>